<protein>
    <submittedName>
        <fullName evidence="1">Beta-tubulin 2, partial</fullName>
    </submittedName>
</protein>
<comment type="caution">
    <text evidence="1">The sequence shown here is derived from an EMBL/GenBank/DDBJ whole genome shotgun (WGS) entry which is preliminary data.</text>
</comment>
<sequence length="99" mass="11693">MAKMKFTEAKSNMNDLVSDYQQSHDAIVDDEGEYEDEEEEKKHRAYVKILMKIYKCRSFYCIGYMIVVNYGSPKNVQLFLLHFIRSRKESEHVFVKNGG</sequence>
<reference evidence="1 2" key="1">
    <citation type="submission" date="2019-12" db="EMBL/GenBank/DDBJ databases">
        <authorList>
            <person name="Alioto T."/>
            <person name="Alioto T."/>
            <person name="Gomez Garrido J."/>
        </authorList>
    </citation>
    <scope>NUCLEOTIDE SEQUENCE [LARGE SCALE GENOMIC DNA]</scope>
</reference>
<accession>A0A8S0PV10</accession>
<keyword evidence="2" id="KW-1185">Reference proteome</keyword>
<proteinExistence type="predicted"/>
<dbReference type="OrthoDB" id="1736746at2759"/>
<name>A0A8S0PV10_OLEEU</name>
<organism evidence="1 2">
    <name type="scientific">Olea europaea subsp. europaea</name>
    <dbReference type="NCBI Taxonomy" id="158383"/>
    <lineage>
        <taxon>Eukaryota</taxon>
        <taxon>Viridiplantae</taxon>
        <taxon>Streptophyta</taxon>
        <taxon>Embryophyta</taxon>
        <taxon>Tracheophyta</taxon>
        <taxon>Spermatophyta</taxon>
        <taxon>Magnoliopsida</taxon>
        <taxon>eudicotyledons</taxon>
        <taxon>Gunneridae</taxon>
        <taxon>Pentapetalae</taxon>
        <taxon>asterids</taxon>
        <taxon>lamiids</taxon>
        <taxon>Lamiales</taxon>
        <taxon>Oleaceae</taxon>
        <taxon>Oleeae</taxon>
        <taxon>Olea</taxon>
    </lineage>
</organism>
<dbReference type="Proteomes" id="UP000594638">
    <property type="component" value="Unassembled WGS sequence"/>
</dbReference>
<gene>
    <name evidence="1" type="ORF">OLEA9_A030271</name>
</gene>
<dbReference type="Gramene" id="OE9A030271T1">
    <property type="protein sequence ID" value="OE9A030271C1"/>
    <property type="gene ID" value="OE9A030271"/>
</dbReference>
<dbReference type="EMBL" id="CACTIH010000180">
    <property type="protein sequence ID" value="CAA2956223.1"/>
    <property type="molecule type" value="Genomic_DNA"/>
</dbReference>
<dbReference type="AlphaFoldDB" id="A0A8S0PV10"/>
<evidence type="ECO:0000313" key="2">
    <source>
        <dbReference type="Proteomes" id="UP000594638"/>
    </source>
</evidence>
<dbReference type="Gene3D" id="1.10.287.600">
    <property type="entry name" value="Helix hairpin bin"/>
    <property type="match status" value="1"/>
</dbReference>
<evidence type="ECO:0000313" key="1">
    <source>
        <dbReference type="EMBL" id="CAA2956223.1"/>
    </source>
</evidence>
<dbReference type="InterPro" id="IPR023123">
    <property type="entry name" value="Tubulin_C"/>
</dbReference>